<protein>
    <submittedName>
        <fullName evidence="1">Uncharacterized protein</fullName>
    </submittedName>
</protein>
<evidence type="ECO:0000313" key="1">
    <source>
        <dbReference type="EMBL" id="MPM75482.1"/>
    </source>
</evidence>
<dbReference type="EMBL" id="VSSQ01026653">
    <property type="protein sequence ID" value="MPM75482.1"/>
    <property type="molecule type" value="Genomic_DNA"/>
</dbReference>
<gene>
    <name evidence="1" type="ORF">SDC9_122475</name>
</gene>
<dbReference type="AlphaFoldDB" id="A0A645CF51"/>
<comment type="caution">
    <text evidence="1">The sequence shown here is derived from an EMBL/GenBank/DDBJ whole genome shotgun (WGS) entry which is preliminary data.</text>
</comment>
<sequence length="142" mass="14956">MPCINCGIVTVINSFIAVPHSVNLSFTASIALLHHSLILSHMLIQNSLNPSQLFHKYTKPATNAATAAITKVIGLANMNPHKVPKAGIRLSIINVFNIKKPVRNAPNTGIKLPIAPAIEPSNNNSGPKAANTPAITAVICAN</sequence>
<accession>A0A645CF51</accession>
<reference evidence="1" key="1">
    <citation type="submission" date="2019-08" db="EMBL/GenBank/DDBJ databases">
        <authorList>
            <person name="Kucharzyk K."/>
            <person name="Murdoch R.W."/>
            <person name="Higgins S."/>
            <person name="Loffler F."/>
        </authorList>
    </citation>
    <scope>NUCLEOTIDE SEQUENCE</scope>
</reference>
<name>A0A645CF51_9ZZZZ</name>
<organism evidence="1">
    <name type="scientific">bioreactor metagenome</name>
    <dbReference type="NCBI Taxonomy" id="1076179"/>
    <lineage>
        <taxon>unclassified sequences</taxon>
        <taxon>metagenomes</taxon>
        <taxon>ecological metagenomes</taxon>
    </lineage>
</organism>
<proteinExistence type="predicted"/>